<dbReference type="Proteomes" id="UP001292094">
    <property type="component" value="Unassembled WGS sequence"/>
</dbReference>
<organism evidence="2 3">
    <name type="scientific">Petrolisthes manimaculis</name>
    <dbReference type="NCBI Taxonomy" id="1843537"/>
    <lineage>
        <taxon>Eukaryota</taxon>
        <taxon>Metazoa</taxon>
        <taxon>Ecdysozoa</taxon>
        <taxon>Arthropoda</taxon>
        <taxon>Crustacea</taxon>
        <taxon>Multicrustacea</taxon>
        <taxon>Malacostraca</taxon>
        <taxon>Eumalacostraca</taxon>
        <taxon>Eucarida</taxon>
        <taxon>Decapoda</taxon>
        <taxon>Pleocyemata</taxon>
        <taxon>Anomura</taxon>
        <taxon>Galatheoidea</taxon>
        <taxon>Porcellanidae</taxon>
        <taxon>Petrolisthes</taxon>
    </lineage>
</organism>
<feature type="compositionally biased region" description="Basic and acidic residues" evidence="1">
    <location>
        <begin position="1"/>
        <end position="20"/>
    </location>
</feature>
<reference evidence="2" key="1">
    <citation type="submission" date="2023-11" db="EMBL/GenBank/DDBJ databases">
        <title>Genome assemblies of two species of porcelain crab, Petrolisthes cinctipes and Petrolisthes manimaculis (Anomura: Porcellanidae).</title>
        <authorList>
            <person name="Angst P."/>
        </authorList>
    </citation>
    <scope>NUCLEOTIDE SEQUENCE</scope>
    <source>
        <strain evidence="2">PB745_02</strain>
        <tissue evidence="2">Gill</tissue>
    </source>
</reference>
<evidence type="ECO:0000313" key="2">
    <source>
        <dbReference type="EMBL" id="KAK4313260.1"/>
    </source>
</evidence>
<feature type="compositionally biased region" description="Polar residues" evidence="1">
    <location>
        <begin position="21"/>
        <end position="35"/>
    </location>
</feature>
<gene>
    <name evidence="2" type="ORF">Pmani_015376</name>
</gene>
<evidence type="ECO:0000256" key="1">
    <source>
        <dbReference type="SAM" id="MobiDB-lite"/>
    </source>
</evidence>
<evidence type="ECO:0000313" key="3">
    <source>
        <dbReference type="Proteomes" id="UP001292094"/>
    </source>
</evidence>
<dbReference type="EMBL" id="JAWZYT010001334">
    <property type="protein sequence ID" value="KAK4313260.1"/>
    <property type="molecule type" value="Genomic_DNA"/>
</dbReference>
<proteinExistence type="predicted"/>
<dbReference type="AlphaFoldDB" id="A0AAE1PR12"/>
<feature type="region of interest" description="Disordered" evidence="1">
    <location>
        <begin position="1"/>
        <end position="66"/>
    </location>
</feature>
<keyword evidence="3" id="KW-1185">Reference proteome</keyword>
<name>A0AAE1PR12_9EUCA</name>
<comment type="caution">
    <text evidence="2">The sequence shown here is derived from an EMBL/GenBank/DDBJ whole genome shotgun (WGS) entry which is preliminary data.</text>
</comment>
<accession>A0AAE1PR12</accession>
<sequence>MGAEPGKDKGPSRAAYHDRMGSTSPKTSHHQNLVSSMPKILQEGIGPHNPPPQQQPVTKPSPAALPPVMSTLDATILLQQLEALSSKYWLQSPPTLQDHSLAPPPCQLPPPQWVLPPPPHLQPLQDPRICSYYQRLEFQARNCHPPCHWAASTGPGST</sequence>
<protein>
    <submittedName>
        <fullName evidence="2">Uncharacterized protein</fullName>
    </submittedName>
</protein>